<keyword evidence="1" id="KW-0479">Metal-binding</keyword>
<organism evidence="5 6">
    <name type="scientific">Rotaria magnacalcarata</name>
    <dbReference type="NCBI Taxonomy" id="392030"/>
    <lineage>
        <taxon>Eukaryota</taxon>
        <taxon>Metazoa</taxon>
        <taxon>Spiralia</taxon>
        <taxon>Gnathifera</taxon>
        <taxon>Rotifera</taxon>
        <taxon>Eurotatoria</taxon>
        <taxon>Bdelloidea</taxon>
        <taxon>Philodinida</taxon>
        <taxon>Philodinidae</taxon>
        <taxon>Rotaria</taxon>
    </lineage>
</organism>
<keyword evidence="2" id="KW-0863">Zinc-finger</keyword>
<dbReference type="EMBL" id="CAJOBH010136643">
    <property type="protein sequence ID" value="CAF4785068.1"/>
    <property type="molecule type" value="Genomic_DNA"/>
</dbReference>
<evidence type="ECO:0000256" key="2">
    <source>
        <dbReference type="ARBA" id="ARBA00022771"/>
    </source>
</evidence>
<evidence type="ECO:0000256" key="3">
    <source>
        <dbReference type="ARBA" id="ARBA00022833"/>
    </source>
</evidence>
<sequence length="190" mass="21816">MSQIEQLSSAKGKPMILHEGYIYTVERTTTTKSIFRCKNRDCKARCHTNSSMDAFVSQPTPHCHAPQPDRVPAIQLKNEIKARAATTDESTSTIIHSVLRTYPLSAAGQLPKNESLMLMIRRQRTTETVDADGRLPEKLRKTYRDEDFILHEDKKLIIFTTKTNLSILKQNKHWFADGTFKVCPDDYYQL</sequence>
<keyword evidence="3" id="KW-0862">Zinc</keyword>
<dbReference type="Proteomes" id="UP000681967">
    <property type="component" value="Unassembled WGS sequence"/>
</dbReference>
<dbReference type="GO" id="GO:0008270">
    <property type="term" value="F:zinc ion binding"/>
    <property type="evidence" value="ECO:0007669"/>
    <property type="project" value="UniProtKB-KW"/>
</dbReference>
<evidence type="ECO:0000259" key="4">
    <source>
        <dbReference type="Pfam" id="PF04500"/>
    </source>
</evidence>
<evidence type="ECO:0000313" key="6">
    <source>
        <dbReference type="Proteomes" id="UP000681967"/>
    </source>
</evidence>
<evidence type="ECO:0000313" key="5">
    <source>
        <dbReference type="EMBL" id="CAF4785068.1"/>
    </source>
</evidence>
<gene>
    <name evidence="5" type="ORF">BYL167_LOCUS47479</name>
</gene>
<name>A0A8S3B9U0_9BILA</name>
<evidence type="ECO:0000256" key="1">
    <source>
        <dbReference type="ARBA" id="ARBA00022723"/>
    </source>
</evidence>
<accession>A0A8S3B9U0</accession>
<dbReference type="AlphaFoldDB" id="A0A8S3B9U0"/>
<dbReference type="Pfam" id="PF04500">
    <property type="entry name" value="FLYWCH"/>
    <property type="match status" value="1"/>
</dbReference>
<comment type="caution">
    <text evidence="5">The sequence shown here is derived from an EMBL/GenBank/DDBJ whole genome shotgun (WGS) entry which is preliminary data.</text>
</comment>
<reference evidence="5" key="1">
    <citation type="submission" date="2021-02" db="EMBL/GenBank/DDBJ databases">
        <authorList>
            <person name="Nowell W R."/>
        </authorList>
    </citation>
    <scope>NUCLEOTIDE SEQUENCE</scope>
</reference>
<feature type="domain" description="FLYWCH-type" evidence="4">
    <location>
        <begin position="7"/>
        <end position="64"/>
    </location>
</feature>
<dbReference type="Gene3D" id="2.20.25.240">
    <property type="match status" value="1"/>
</dbReference>
<proteinExistence type="predicted"/>
<feature type="non-terminal residue" evidence="5">
    <location>
        <position position="190"/>
    </location>
</feature>
<protein>
    <recommendedName>
        <fullName evidence="4">FLYWCH-type domain-containing protein</fullName>
    </recommendedName>
</protein>
<dbReference type="InterPro" id="IPR007588">
    <property type="entry name" value="Znf_FLYWCH"/>
</dbReference>